<dbReference type="GO" id="GO:0003700">
    <property type="term" value="F:DNA-binding transcription factor activity"/>
    <property type="evidence" value="ECO:0007669"/>
    <property type="project" value="TreeGrafter"/>
</dbReference>
<dbReference type="PANTHER" id="PTHR46797:SF1">
    <property type="entry name" value="METHYLPHOSPHONATE SYNTHASE"/>
    <property type="match status" value="1"/>
</dbReference>
<keyword evidence="1" id="KW-0238">DNA-binding</keyword>
<feature type="domain" description="HTH cro/C1-type" evidence="2">
    <location>
        <begin position="15"/>
        <end position="69"/>
    </location>
</feature>
<dbReference type="SUPFAM" id="SSF47413">
    <property type="entry name" value="lambda repressor-like DNA-binding domains"/>
    <property type="match status" value="1"/>
</dbReference>
<evidence type="ECO:0000313" key="4">
    <source>
        <dbReference type="Proteomes" id="UP000198836"/>
    </source>
</evidence>
<dbReference type="GO" id="GO:0005829">
    <property type="term" value="C:cytosol"/>
    <property type="evidence" value="ECO:0007669"/>
    <property type="project" value="TreeGrafter"/>
</dbReference>
<protein>
    <submittedName>
        <fullName evidence="3">Helix-turn-helix domain-containing protein</fullName>
    </submittedName>
</protein>
<organism evidence="3 4">
    <name type="scientific">Pedobacter suwonensis</name>
    <dbReference type="NCBI Taxonomy" id="332999"/>
    <lineage>
        <taxon>Bacteria</taxon>
        <taxon>Pseudomonadati</taxon>
        <taxon>Bacteroidota</taxon>
        <taxon>Sphingobacteriia</taxon>
        <taxon>Sphingobacteriales</taxon>
        <taxon>Sphingobacteriaceae</taxon>
        <taxon>Pedobacter</taxon>
    </lineage>
</organism>
<dbReference type="SMART" id="SM00530">
    <property type="entry name" value="HTH_XRE"/>
    <property type="match status" value="1"/>
</dbReference>
<dbReference type="STRING" id="332999.SAMN04488511_1094"/>
<dbReference type="InterPro" id="IPR010982">
    <property type="entry name" value="Lambda_DNA-bd_dom_sf"/>
</dbReference>
<proteinExistence type="predicted"/>
<dbReference type="PANTHER" id="PTHR46797">
    <property type="entry name" value="HTH-TYPE TRANSCRIPTIONAL REGULATOR"/>
    <property type="match status" value="1"/>
</dbReference>
<dbReference type="AlphaFoldDB" id="A0A1I0TEG6"/>
<evidence type="ECO:0000256" key="1">
    <source>
        <dbReference type="ARBA" id="ARBA00023125"/>
    </source>
</evidence>
<dbReference type="InterPro" id="IPR050807">
    <property type="entry name" value="TransReg_Diox_bact_type"/>
</dbReference>
<gene>
    <name evidence="3" type="ORF">SAMN04488511_1094</name>
</gene>
<name>A0A1I0TEG6_9SPHI</name>
<sequence>MKKHTDIFKIIGLNVKAYRKKAGLTQQELADKFFGDRSKISDIEHGKEDFMLSTLLDIANGLNVDVKRFFVPIKKTE</sequence>
<dbReference type="OrthoDB" id="678057at2"/>
<dbReference type="Gene3D" id="1.10.260.40">
    <property type="entry name" value="lambda repressor-like DNA-binding domains"/>
    <property type="match status" value="1"/>
</dbReference>
<evidence type="ECO:0000259" key="2">
    <source>
        <dbReference type="PROSITE" id="PS50943"/>
    </source>
</evidence>
<dbReference type="PROSITE" id="PS50943">
    <property type="entry name" value="HTH_CROC1"/>
    <property type="match status" value="1"/>
</dbReference>
<dbReference type="InterPro" id="IPR001387">
    <property type="entry name" value="Cro/C1-type_HTH"/>
</dbReference>
<dbReference type="CDD" id="cd00093">
    <property type="entry name" value="HTH_XRE"/>
    <property type="match status" value="1"/>
</dbReference>
<dbReference type="Proteomes" id="UP000198836">
    <property type="component" value="Unassembled WGS sequence"/>
</dbReference>
<evidence type="ECO:0000313" key="3">
    <source>
        <dbReference type="EMBL" id="SFA50174.1"/>
    </source>
</evidence>
<reference evidence="4" key="1">
    <citation type="submission" date="2016-10" db="EMBL/GenBank/DDBJ databases">
        <authorList>
            <person name="Varghese N."/>
            <person name="Submissions S."/>
        </authorList>
    </citation>
    <scope>NUCLEOTIDE SEQUENCE [LARGE SCALE GENOMIC DNA]</scope>
    <source>
        <strain evidence="4">DSM 18130</strain>
    </source>
</reference>
<dbReference type="Pfam" id="PF01381">
    <property type="entry name" value="HTH_3"/>
    <property type="match status" value="1"/>
</dbReference>
<accession>A0A1I0TEG6</accession>
<dbReference type="EMBL" id="FOJM01000009">
    <property type="protein sequence ID" value="SFA50174.1"/>
    <property type="molecule type" value="Genomic_DNA"/>
</dbReference>
<dbReference type="RefSeq" id="WP_090983828.1">
    <property type="nucleotide sequence ID" value="NZ_FOJM01000009.1"/>
</dbReference>
<keyword evidence="4" id="KW-1185">Reference proteome</keyword>
<dbReference type="GO" id="GO:0003677">
    <property type="term" value="F:DNA binding"/>
    <property type="evidence" value="ECO:0007669"/>
    <property type="project" value="UniProtKB-KW"/>
</dbReference>